<proteinExistence type="predicted"/>
<reference evidence="2 3" key="1">
    <citation type="submission" date="2019-07" db="EMBL/GenBank/DDBJ databases">
        <title>Finished genome of Venturia effusa.</title>
        <authorList>
            <person name="Young C.A."/>
            <person name="Cox M.P."/>
            <person name="Ganley A.R.D."/>
            <person name="David W.J."/>
        </authorList>
    </citation>
    <scope>NUCLEOTIDE SEQUENCE [LARGE SCALE GENOMIC DNA]</scope>
    <source>
        <strain evidence="3">albino</strain>
    </source>
</reference>
<dbReference type="OrthoDB" id="2977329at2759"/>
<dbReference type="Proteomes" id="UP000316270">
    <property type="component" value="Chromosome 4"/>
</dbReference>
<dbReference type="AlphaFoldDB" id="A0A517L383"/>
<evidence type="ECO:0000313" key="3">
    <source>
        <dbReference type="Proteomes" id="UP000316270"/>
    </source>
</evidence>
<dbReference type="InterPro" id="IPR001810">
    <property type="entry name" value="F-box_dom"/>
</dbReference>
<feature type="domain" description="F-box" evidence="1">
    <location>
        <begin position="2"/>
        <end position="52"/>
    </location>
</feature>
<sequence>MTKTLSDLPLETIEHIVDYLPNRDALLYLRQSSKDLCAKTLRQFSKVYFTNVEWRLNASNARAICHFSTRPLVVEHLASIELTAPASGGRSYDNFWKAKNINLTDLATALSRFSHLRDLKLVGFGSGNGHKDGGYFMHILVTHLATNRLEQLRLHDIALIEKDAVELVKKSHRKIKKFSLIRVDLIFKNSSAFAENEPYPPWSQLLLAMECFLNHCEVAIETPRVDGAHYFICPPWGTLDFSKYQWKGLTIEHLDNDDDDEPLALIHIADNSDWWEGIKRACIFAVAENIQYISPDKYFDWLSEYKFWRDFEQMDFSRHEKLRKLQSL</sequence>
<protein>
    <recommendedName>
        <fullName evidence="1">F-box domain-containing protein</fullName>
    </recommendedName>
</protein>
<dbReference type="PROSITE" id="PS50181">
    <property type="entry name" value="FBOX"/>
    <property type="match status" value="1"/>
</dbReference>
<dbReference type="EMBL" id="CP042188">
    <property type="protein sequence ID" value="QDS70083.1"/>
    <property type="molecule type" value="Genomic_DNA"/>
</dbReference>
<keyword evidence="3" id="KW-1185">Reference proteome</keyword>
<evidence type="ECO:0000313" key="2">
    <source>
        <dbReference type="EMBL" id="QDS70083.1"/>
    </source>
</evidence>
<accession>A0A517L383</accession>
<evidence type="ECO:0000259" key="1">
    <source>
        <dbReference type="PROSITE" id="PS50181"/>
    </source>
</evidence>
<gene>
    <name evidence="2" type="ORF">FKW77_004828</name>
</gene>
<name>A0A517L383_9PEZI</name>
<organism evidence="2 3">
    <name type="scientific">Venturia effusa</name>
    <dbReference type="NCBI Taxonomy" id="50376"/>
    <lineage>
        <taxon>Eukaryota</taxon>
        <taxon>Fungi</taxon>
        <taxon>Dikarya</taxon>
        <taxon>Ascomycota</taxon>
        <taxon>Pezizomycotina</taxon>
        <taxon>Dothideomycetes</taxon>
        <taxon>Pleosporomycetidae</taxon>
        <taxon>Venturiales</taxon>
        <taxon>Venturiaceae</taxon>
        <taxon>Venturia</taxon>
    </lineage>
</organism>